<dbReference type="SUPFAM" id="SSF55781">
    <property type="entry name" value="GAF domain-like"/>
    <property type="match status" value="1"/>
</dbReference>
<evidence type="ECO:0000259" key="3">
    <source>
        <dbReference type="PROSITE" id="PS50887"/>
    </source>
</evidence>
<dbReference type="AlphaFoldDB" id="A0A6J4M924"/>
<keyword evidence="1" id="KW-1133">Transmembrane helix</keyword>
<dbReference type="SUPFAM" id="SSF141868">
    <property type="entry name" value="EAL domain-like"/>
    <property type="match status" value="1"/>
</dbReference>
<dbReference type="PANTHER" id="PTHR44757">
    <property type="entry name" value="DIGUANYLATE CYCLASE DGCP"/>
    <property type="match status" value="1"/>
</dbReference>
<gene>
    <name evidence="4" type="ORF">AVDCRST_MAG36-2033</name>
</gene>
<proteinExistence type="predicted"/>
<dbReference type="Gene3D" id="3.30.70.270">
    <property type="match status" value="1"/>
</dbReference>
<dbReference type="Gene3D" id="3.30.450.40">
    <property type="match status" value="1"/>
</dbReference>
<dbReference type="Gene3D" id="3.20.20.450">
    <property type="entry name" value="EAL domain"/>
    <property type="match status" value="1"/>
</dbReference>
<dbReference type="CDD" id="cd01948">
    <property type="entry name" value="EAL"/>
    <property type="match status" value="1"/>
</dbReference>
<dbReference type="InterPro" id="IPR029787">
    <property type="entry name" value="Nucleotide_cyclase"/>
</dbReference>
<dbReference type="InterPro" id="IPR029016">
    <property type="entry name" value="GAF-like_dom_sf"/>
</dbReference>
<dbReference type="PANTHER" id="PTHR44757:SF2">
    <property type="entry name" value="BIOFILM ARCHITECTURE MAINTENANCE PROTEIN MBAA"/>
    <property type="match status" value="1"/>
</dbReference>
<feature type="transmembrane region" description="Helical" evidence="1">
    <location>
        <begin position="193"/>
        <end position="216"/>
    </location>
</feature>
<feature type="domain" description="GGDEF" evidence="3">
    <location>
        <begin position="458"/>
        <end position="594"/>
    </location>
</feature>
<dbReference type="PROSITE" id="PS50883">
    <property type="entry name" value="EAL"/>
    <property type="match status" value="1"/>
</dbReference>
<dbReference type="SMART" id="SM00267">
    <property type="entry name" value="GGDEF"/>
    <property type="match status" value="1"/>
</dbReference>
<feature type="transmembrane region" description="Helical" evidence="1">
    <location>
        <begin position="123"/>
        <end position="144"/>
    </location>
</feature>
<protein>
    <submittedName>
        <fullName evidence="4">Diguanylate cyclase/phosphodiesterase (GGDEF &amp; EAL domains) with PAS/PAC sensor(S)</fullName>
    </submittedName>
</protein>
<dbReference type="InterPro" id="IPR000160">
    <property type="entry name" value="GGDEF_dom"/>
</dbReference>
<feature type="domain" description="EAL" evidence="2">
    <location>
        <begin position="601"/>
        <end position="856"/>
    </location>
</feature>
<dbReference type="InterPro" id="IPR035919">
    <property type="entry name" value="EAL_sf"/>
</dbReference>
<name>A0A6J4M924_9ACTN</name>
<accession>A0A6J4M924</accession>
<dbReference type="InterPro" id="IPR052155">
    <property type="entry name" value="Biofilm_reg_signaling"/>
</dbReference>
<dbReference type="NCBIfam" id="TIGR00254">
    <property type="entry name" value="GGDEF"/>
    <property type="match status" value="1"/>
</dbReference>
<dbReference type="CDD" id="cd01949">
    <property type="entry name" value="GGDEF"/>
    <property type="match status" value="1"/>
</dbReference>
<dbReference type="InterPro" id="IPR043128">
    <property type="entry name" value="Rev_trsase/Diguanyl_cyclase"/>
</dbReference>
<keyword evidence="1" id="KW-0472">Membrane</keyword>
<dbReference type="SMART" id="SM00052">
    <property type="entry name" value="EAL"/>
    <property type="match status" value="1"/>
</dbReference>
<dbReference type="EMBL" id="CADCUH010000133">
    <property type="protein sequence ID" value="CAA9351674.1"/>
    <property type="molecule type" value="Genomic_DNA"/>
</dbReference>
<dbReference type="Pfam" id="PF00563">
    <property type="entry name" value="EAL"/>
    <property type="match status" value="1"/>
</dbReference>
<dbReference type="InterPro" id="IPR001633">
    <property type="entry name" value="EAL_dom"/>
</dbReference>
<evidence type="ECO:0000313" key="4">
    <source>
        <dbReference type="EMBL" id="CAA9351674.1"/>
    </source>
</evidence>
<feature type="transmembrane region" description="Helical" evidence="1">
    <location>
        <begin position="222"/>
        <end position="239"/>
    </location>
</feature>
<feature type="transmembrane region" description="Helical" evidence="1">
    <location>
        <begin position="156"/>
        <end position="181"/>
    </location>
</feature>
<evidence type="ECO:0000256" key="1">
    <source>
        <dbReference type="SAM" id="Phobius"/>
    </source>
</evidence>
<dbReference type="PROSITE" id="PS50887">
    <property type="entry name" value="GGDEF"/>
    <property type="match status" value="1"/>
</dbReference>
<feature type="transmembrane region" description="Helical" evidence="1">
    <location>
        <begin position="53"/>
        <end position="70"/>
    </location>
</feature>
<evidence type="ECO:0000259" key="2">
    <source>
        <dbReference type="PROSITE" id="PS50883"/>
    </source>
</evidence>
<feature type="transmembrane region" description="Helical" evidence="1">
    <location>
        <begin position="21"/>
        <end position="41"/>
    </location>
</feature>
<sequence>MTSDPAPAGPRWRRPGVLDHASLWALTLVLLAVSVALLTVLPGGPPHPPEVTLAWPVLALGFAVTEVTVVRLQLGGTSHVLSLTEIVLVFGLFLSSPRDLVLALVVGTGSMLLLRRPRPVIKLAFNLVQLVLGAALATVVFALFVGEADPTGPRGWAGALVAVLVIGVVSDVLIFVAICLAERRVTWRLLPDMLMMSVPFCVGTAAIALVAVRAVLRDPASMLLLVPPVLLVLLGYRALSAARRDRSNLAFLHQVSTLLHSQEGLEPVLEEFLAASRETFRADLAELTLLGRGGEVTTARCVGVQPRLELQVLDEPDRAALDDLVALVAGGRVLRSAGRGVPPVAADQVRARGLKDLMAVAVEGDRLHGVLLVGHDAGAVTRFDDPDAALLETLAAQVGRVLDTGHLEQSLVQVTELKEQLAHRANHDDLTGLANRSRFLELVRDALTDRRDGDHGRAAVSVLYLDLDGFKAVNDSFGHDTGDVLLQVVAARLRACVGTGDVVARLGGDEFAVVILHDEDAGEVVTATAERIRTLVCEPVQLQGHVLTVGTSIGIATSSVPVGLSVDELISRADAAMYVAKRSGGSRHVAYADAPEDRPRPPYSGHDLATALELGQVFVHYQPIIDLATGDLLGAEALARWHHPVDGLVPPDVFVPLAESTGHNGRLARFVLRQACRDARTWLDLPGAPDLFVSVNLSATQLADQELLPDVLTALHESGMQARHLMLEITESMLMRDPHTAVQTIAALKDLGVRLAIDDFGTGYSSLAYLRQFSVDILKIAREFTAELGTGRDDDAVTRAIVQLSATLGLRTIAEGIETAEQHARLTELGCEWGQGFFFARPVPQQDVRDLVLCARPSRVPPSPVPTR</sequence>
<keyword evidence="1" id="KW-0812">Transmembrane</keyword>
<organism evidence="4">
    <name type="scientific">uncultured Nocardioidaceae bacterium</name>
    <dbReference type="NCBI Taxonomy" id="253824"/>
    <lineage>
        <taxon>Bacteria</taxon>
        <taxon>Bacillati</taxon>
        <taxon>Actinomycetota</taxon>
        <taxon>Actinomycetes</taxon>
        <taxon>Propionibacteriales</taxon>
        <taxon>Nocardioidaceae</taxon>
        <taxon>environmental samples</taxon>
    </lineage>
</organism>
<reference evidence="4" key="1">
    <citation type="submission" date="2020-02" db="EMBL/GenBank/DDBJ databases">
        <authorList>
            <person name="Meier V. D."/>
        </authorList>
    </citation>
    <scope>NUCLEOTIDE SEQUENCE</scope>
    <source>
        <strain evidence="4">AVDCRST_MAG36</strain>
    </source>
</reference>
<dbReference type="Pfam" id="PF00990">
    <property type="entry name" value="GGDEF"/>
    <property type="match status" value="1"/>
</dbReference>
<dbReference type="SUPFAM" id="SSF55073">
    <property type="entry name" value="Nucleotide cyclase"/>
    <property type="match status" value="1"/>
</dbReference>